<reference evidence="1" key="1">
    <citation type="submission" date="2022-04" db="EMBL/GenBank/DDBJ databases">
        <title>Genome of the entomopathogenic fungus Entomophthora muscae.</title>
        <authorList>
            <person name="Elya C."/>
            <person name="Lovett B.R."/>
            <person name="Lee E."/>
            <person name="Macias A.M."/>
            <person name="Hajek A.E."/>
            <person name="De Bivort B.L."/>
            <person name="Kasson M.T."/>
            <person name="De Fine Licht H.H."/>
            <person name="Stajich J.E."/>
        </authorList>
    </citation>
    <scope>NUCLEOTIDE SEQUENCE</scope>
    <source>
        <strain evidence="1">Berkeley</strain>
    </source>
</reference>
<comment type="caution">
    <text evidence="1">The sequence shown here is derived from an EMBL/GenBank/DDBJ whole genome shotgun (WGS) entry which is preliminary data.</text>
</comment>
<keyword evidence="1" id="KW-0645">Protease</keyword>
<protein>
    <submittedName>
        <fullName evidence="1">Serine protease 33</fullName>
    </submittedName>
</protein>
<proteinExistence type="predicted"/>
<accession>A0ACC2UNS0</accession>
<keyword evidence="2" id="KW-1185">Reference proteome</keyword>
<name>A0ACC2UNS0_9FUNG</name>
<dbReference type="Proteomes" id="UP001165960">
    <property type="component" value="Unassembled WGS sequence"/>
</dbReference>
<keyword evidence="1" id="KW-0378">Hydrolase</keyword>
<organism evidence="1 2">
    <name type="scientific">Entomophthora muscae</name>
    <dbReference type="NCBI Taxonomy" id="34485"/>
    <lineage>
        <taxon>Eukaryota</taxon>
        <taxon>Fungi</taxon>
        <taxon>Fungi incertae sedis</taxon>
        <taxon>Zoopagomycota</taxon>
        <taxon>Entomophthoromycotina</taxon>
        <taxon>Entomophthoromycetes</taxon>
        <taxon>Entomophthorales</taxon>
        <taxon>Entomophthoraceae</taxon>
        <taxon>Entomophthora</taxon>
    </lineage>
</organism>
<gene>
    <name evidence="1" type="primary">PRSS33</name>
    <name evidence="1" type="ORF">DSO57_1023341</name>
</gene>
<evidence type="ECO:0000313" key="1">
    <source>
        <dbReference type="EMBL" id="KAJ9088424.1"/>
    </source>
</evidence>
<evidence type="ECO:0000313" key="2">
    <source>
        <dbReference type="Proteomes" id="UP001165960"/>
    </source>
</evidence>
<dbReference type="EMBL" id="QTSX02000121">
    <property type="protein sequence ID" value="KAJ9088424.1"/>
    <property type="molecule type" value="Genomic_DNA"/>
</dbReference>
<sequence length="241" mass="26883">MILWPLLFCTAAATLGRRMYGGRRYTGQVGFIAAIFLDFKHHCTGTAVREYWVLTAAHCVQSPKGRYRVRMGSLDDVNSPEFQVKAIVGHRKFTKTPFYKNDIALIKLQAHSPWEYGFLGLDTGFEYDSRKLAVFGWGDKSLKGVITYAKAPKASGLGCYKTYGGRFNLESELCAGSSRVSGGPCFKDSGAPLVAKTNKSLIVVGVVSRGRKCHEYHPPNIFSNVYFHSSWIRSVFNLYPN</sequence>